<keyword evidence="1" id="KW-0812">Transmembrane</keyword>
<accession>A0ABN0VA79</accession>
<evidence type="ECO:0000256" key="1">
    <source>
        <dbReference type="SAM" id="Phobius"/>
    </source>
</evidence>
<comment type="caution">
    <text evidence="2">The sequence shown here is derived from an EMBL/GenBank/DDBJ whole genome shotgun (WGS) entry which is preliminary data.</text>
</comment>
<organism evidence="2 3">
    <name type="scientific">Cryptosporangium japonicum</name>
    <dbReference type="NCBI Taxonomy" id="80872"/>
    <lineage>
        <taxon>Bacteria</taxon>
        <taxon>Bacillati</taxon>
        <taxon>Actinomycetota</taxon>
        <taxon>Actinomycetes</taxon>
        <taxon>Cryptosporangiales</taxon>
        <taxon>Cryptosporangiaceae</taxon>
        <taxon>Cryptosporangium</taxon>
    </lineage>
</organism>
<feature type="transmembrane region" description="Helical" evidence="1">
    <location>
        <begin position="30"/>
        <end position="51"/>
    </location>
</feature>
<evidence type="ECO:0000313" key="3">
    <source>
        <dbReference type="Proteomes" id="UP001500967"/>
    </source>
</evidence>
<dbReference type="EMBL" id="BAAAGX010000046">
    <property type="protein sequence ID" value="GAA0283188.1"/>
    <property type="molecule type" value="Genomic_DNA"/>
</dbReference>
<feature type="transmembrane region" description="Helical" evidence="1">
    <location>
        <begin position="118"/>
        <end position="138"/>
    </location>
</feature>
<dbReference type="Proteomes" id="UP001500967">
    <property type="component" value="Unassembled WGS sequence"/>
</dbReference>
<name>A0ABN0VA79_9ACTN</name>
<keyword evidence="3" id="KW-1185">Reference proteome</keyword>
<protein>
    <submittedName>
        <fullName evidence="2">Uncharacterized protein</fullName>
    </submittedName>
</protein>
<keyword evidence="1" id="KW-1133">Transmembrane helix</keyword>
<reference evidence="2 3" key="1">
    <citation type="journal article" date="2019" name="Int. J. Syst. Evol. Microbiol.">
        <title>The Global Catalogue of Microorganisms (GCM) 10K type strain sequencing project: providing services to taxonomists for standard genome sequencing and annotation.</title>
        <authorList>
            <consortium name="The Broad Institute Genomics Platform"/>
            <consortium name="The Broad Institute Genome Sequencing Center for Infectious Disease"/>
            <person name="Wu L."/>
            <person name="Ma J."/>
        </authorList>
    </citation>
    <scope>NUCLEOTIDE SEQUENCE [LARGE SCALE GENOMIC DNA]</scope>
    <source>
        <strain evidence="2 3">JCM 10425</strain>
    </source>
</reference>
<sequence>MQRTVVPPKPRALRLPEPEVRRTVPVVRRVAAGALMTAVVVGATAGATLAASRDDAGTVPVVVRPSDTTPSPSPDRVQDVTYLVYTWPSPSSTKSTAVRLTDPDQGVVRRTGTATRIAVVWAIAATVAAAGLIAGSMLGRRPNS</sequence>
<keyword evidence="1" id="KW-0472">Membrane</keyword>
<gene>
    <name evidence="2" type="ORF">GCM10009539_84020</name>
</gene>
<proteinExistence type="predicted"/>
<evidence type="ECO:0000313" key="2">
    <source>
        <dbReference type="EMBL" id="GAA0283188.1"/>
    </source>
</evidence>